<reference evidence="2 3" key="1">
    <citation type="submission" date="2017-05" db="EMBL/GenBank/DDBJ databases">
        <title>Complete genome sequence of Corynebacterium striatum KC-Na-1 isolated from Neophocaena asiaeorientalis in Korea.</title>
        <authorList>
            <person name="Kim J.H."/>
            <person name="Lee K."/>
        </authorList>
    </citation>
    <scope>NUCLEOTIDE SEQUENCE [LARGE SCALE GENOMIC DNA]</scope>
    <source>
        <strain evidence="2 3">KC-Na-01</strain>
    </source>
</reference>
<feature type="transmembrane region" description="Helical" evidence="1">
    <location>
        <begin position="94"/>
        <end position="113"/>
    </location>
</feature>
<dbReference type="AlphaFoldDB" id="A0A2Z2J0S4"/>
<feature type="transmembrane region" description="Helical" evidence="1">
    <location>
        <begin position="125"/>
        <end position="142"/>
    </location>
</feature>
<dbReference type="RefSeq" id="WP_086891206.1">
    <property type="nucleotide sequence ID" value="NZ_CP021252.1"/>
</dbReference>
<keyword evidence="1" id="KW-0812">Transmembrane</keyword>
<evidence type="ECO:0000313" key="3">
    <source>
        <dbReference type="Proteomes" id="UP000250197"/>
    </source>
</evidence>
<gene>
    <name evidence="2" type="ORF">CBE89_05945</name>
</gene>
<protein>
    <recommendedName>
        <fullName evidence="4">Transmembrane protein</fullName>
    </recommendedName>
</protein>
<evidence type="ECO:0008006" key="4">
    <source>
        <dbReference type="Google" id="ProtNLM"/>
    </source>
</evidence>
<evidence type="ECO:0000313" key="2">
    <source>
        <dbReference type="EMBL" id="ART21095.1"/>
    </source>
</evidence>
<dbReference type="KEGG" id="cstr:CBE89_05945"/>
<name>A0A2Z2J0S4_CORST</name>
<dbReference type="EMBL" id="CP021252">
    <property type="protein sequence ID" value="ART21095.1"/>
    <property type="molecule type" value="Genomic_DNA"/>
</dbReference>
<keyword evidence="1" id="KW-0472">Membrane</keyword>
<sequence length="203" mass="22206">MSNQYEQAHAAERAAAKKLELGNHKVSLIIAIVAWVAYLVLPYAGPAHGWEALQLGTTDDGVRVSIMETVSAWLSLVGIGVLTTLTVATGRTNLALAAWMMVTISFFINLWSFWFRGSTADSPSIGMWVGTLASLIAFLAYCQVAFKRSPEQVAAAEKARREASKLDQVGILQTEAATNLPPEENPLLIDDRRRQAAQRYKKS</sequence>
<keyword evidence="1" id="KW-1133">Transmembrane helix</keyword>
<dbReference type="Proteomes" id="UP000250197">
    <property type="component" value="Chromosome"/>
</dbReference>
<proteinExistence type="predicted"/>
<feature type="transmembrane region" description="Helical" evidence="1">
    <location>
        <begin position="26"/>
        <end position="44"/>
    </location>
</feature>
<feature type="transmembrane region" description="Helical" evidence="1">
    <location>
        <begin position="64"/>
        <end position="87"/>
    </location>
</feature>
<accession>A0A2Z2J0S4</accession>
<organism evidence="2 3">
    <name type="scientific">Corynebacterium striatum</name>
    <dbReference type="NCBI Taxonomy" id="43770"/>
    <lineage>
        <taxon>Bacteria</taxon>
        <taxon>Bacillati</taxon>
        <taxon>Actinomycetota</taxon>
        <taxon>Actinomycetes</taxon>
        <taxon>Mycobacteriales</taxon>
        <taxon>Corynebacteriaceae</taxon>
        <taxon>Corynebacterium</taxon>
    </lineage>
</organism>
<evidence type="ECO:0000256" key="1">
    <source>
        <dbReference type="SAM" id="Phobius"/>
    </source>
</evidence>